<evidence type="ECO:0000256" key="1">
    <source>
        <dbReference type="SAM" id="MobiDB-lite"/>
    </source>
</evidence>
<sequence>MPWSESVPQFSTAATIIGIVLVAYAAVGEPLLGRRGFARLERRRPSDPRALTRLYRTTIGVEWTWTALIVVAVLLSPGVRAQHLGLRAPSQWGPLLAAVIGFCLAALVLWLLTRDRGASGGSRRSGRAGGGGRAGGAPSSSRATPGGHVITTLAPRSRTERRLGIGLAVTTGICEELLYRGLFVALGVSLGLPLWAAAVASCVLFALAHVYQGWWGLVGPGLLGALFMVLYLGTGSLLIPVVLHILLDTRALLLTGTGRRHRAPEL</sequence>
<feature type="domain" description="CAAX prenyl protease 2/Lysostaphin resistance protein A-like" evidence="3">
    <location>
        <begin position="165"/>
        <end position="248"/>
    </location>
</feature>
<keyword evidence="4" id="KW-0378">Hydrolase</keyword>
<keyword evidence="2" id="KW-1133">Transmembrane helix</keyword>
<organism evidence="4 5">
    <name type="scientific">Marinactinospora thermotolerans DSM 45154</name>
    <dbReference type="NCBI Taxonomy" id="1122192"/>
    <lineage>
        <taxon>Bacteria</taxon>
        <taxon>Bacillati</taxon>
        <taxon>Actinomycetota</taxon>
        <taxon>Actinomycetes</taxon>
        <taxon>Streptosporangiales</taxon>
        <taxon>Nocardiopsidaceae</taxon>
        <taxon>Marinactinospora</taxon>
    </lineage>
</organism>
<feature type="compositionally biased region" description="Low complexity" evidence="1">
    <location>
        <begin position="136"/>
        <end position="147"/>
    </location>
</feature>
<feature type="transmembrane region" description="Helical" evidence="2">
    <location>
        <begin position="182"/>
        <end position="211"/>
    </location>
</feature>
<reference evidence="4 5" key="1">
    <citation type="submission" date="2017-02" db="EMBL/GenBank/DDBJ databases">
        <authorList>
            <person name="Peterson S.W."/>
        </authorList>
    </citation>
    <scope>NUCLEOTIDE SEQUENCE [LARGE SCALE GENOMIC DNA]</scope>
    <source>
        <strain evidence="4 5">DSM 45154</strain>
    </source>
</reference>
<dbReference type="GO" id="GO:0080120">
    <property type="term" value="P:CAAX-box protein maturation"/>
    <property type="evidence" value="ECO:0007669"/>
    <property type="project" value="UniProtKB-ARBA"/>
</dbReference>
<evidence type="ECO:0000313" key="5">
    <source>
        <dbReference type="Proteomes" id="UP000190637"/>
    </source>
</evidence>
<accession>A0A1T4QGE6</accession>
<feature type="transmembrane region" description="Helical" evidence="2">
    <location>
        <begin position="54"/>
        <end position="75"/>
    </location>
</feature>
<keyword evidence="4" id="KW-0645">Protease</keyword>
<dbReference type="AlphaFoldDB" id="A0A1T4QGE6"/>
<evidence type="ECO:0000256" key="2">
    <source>
        <dbReference type="SAM" id="Phobius"/>
    </source>
</evidence>
<feature type="transmembrane region" description="Helical" evidence="2">
    <location>
        <begin position="223"/>
        <end position="247"/>
    </location>
</feature>
<dbReference type="GO" id="GO:0006508">
    <property type="term" value="P:proteolysis"/>
    <property type="evidence" value="ECO:0007669"/>
    <property type="project" value="UniProtKB-KW"/>
</dbReference>
<name>A0A1T4QGE6_9ACTN</name>
<evidence type="ECO:0000259" key="3">
    <source>
        <dbReference type="Pfam" id="PF02517"/>
    </source>
</evidence>
<feature type="transmembrane region" description="Helical" evidence="2">
    <location>
        <begin position="95"/>
        <end position="113"/>
    </location>
</feature>
<dbReference type="RefSeq" id="WP_235000917.1">
    <property type="nucleotide sequence ID" value="NZ_FUWS01000005.1"/>
</dbReference>
<keyword evidence="2" id="KW-0472">Membrane</keyword>
<proteinExistence type="predicted"/>
<dbReference type="EMBL" id="FUWS01000005">
    <property type="protein sequence ID" value="SKA02774.1"/>
    <property type="molecule type" value="Genomic_DNA"/>
</dbReference>
<dbReference type="STRING" id="1122192.SAMN02745673_02218"/>
<dbReference type="PANTHER" id="PTHR43592">
    <property type="entry name" value="CAAX AMINO TERMINAL PROTEASE"/>
    <property type="match status" value="1"/>
</dbReference>
<protein>
    <submittedName>
        <fullName evidence="4">Predicted metal-dependent membrane protease</fullName>
    </submittedName>
</protein>
<gene>
    <name evidence="4" type="ORF">SAMN02745673_02218</name>
</gene>
<evidence type="ECO:0000313" key="4">
    <source>
        <dbReference type="EMBL" id="SKA02774.1"/>
    </source>
</evidence>
<dbReference type="PANTHER" id="PTHR43592:SF15">
    <property type="entry name" value="CAAX AMINO TERMINAL PROTEASE FAMILY PROTEIN"/>
    <property type="match status" value="1"/>
</dbReference>
<dbReference type="InterPro" id="IPR003675">
    <property type="entry name" value="Rce1/LyrA-like_dom"/>
</dbReference>
<feature type="region of interest" description="Disordered" evidence="1">
    <location>
        <begin position="117"/>
        <end position="149"/>
    </location>
</feature>
<feature type="transmembrane region" description="Helical" evidence="2">
    <location>
        <begin position="12"/>
        <end position="33"/>
    </location>
</feature>
<dbReference type="Proteomes" id="UP000190637">
    <property type="component" value="Unassembled WGS sequence"/>
</dbReference>
<keyword evidence="5" id="KW-1185">Reference proteome</keyword>
<dbReference type="GO" id="GO:0004175">
    <property type="term" value="F:endopeptidase activity"/>
    <property type="evidence" value="ECO:0007669"/>
    <property type="project" value="UniProtKB-ARBA"/>
</dbReference>
<keyword evidence="2" id="KW-0812">Transmembrane</keyword>
<dbReference type="Pfam" id="PF02517">
    <property type="entry name" value="Rce1-like"/>
    <property type="match status" value="1"/>
</dbReference>